<organism evidence="1 2">
    <name type="scientific">Metasolibacillus meyeri</name>
    <dbReference type="NCBI Taxonomy" id="1071052"/>
    <lineage>
        <taxon>Bacteria</taxon>
        <taxon>Bacillati</taxon>
        <taxon>Bacillota</taxon>
        <taxon>Bacilli</taxon>
        <taxon>Bacillales</taxon>
        <taxon>Caryophanaceae</taxon>
        <taxon>Metasolibacillus</taxon>
    </lineage>
</organism>
<sequence length="322" mass="36520">MIGRNDPCLCGSGKKYKKCCEGKAQVTSASLFNEEVEMILQSFYETYPQRKDIGQYIDLVQAWSPKLQDHLQKELIEAVALDEFFFHMRPDIWTGYLKKVSKKTVRPATVRLLENWTSPAMFIGAISHIDEQYIHATHALTQESVQIRRENKKPIPEGMQIFTFLLPDGSEQAGHFLAVSTLIFFSSEYEKVFQAFANDYPSVEKAADNHLAFWQMLVENGYAGEEFTSFEADVLTQVKQFLQQHALSEAQLIPVVEDYLIEQQPAARKAAAIAAGAIRFGQERALFEASFTVKEIAEHFGISATSLNKYYQDMLAYQLATA</sequence>
<dbReference type="EMBL" id="JARSFG010000003">
    <property type="protein sequence ID" value="MEC1177491.1"/>
    <property type="molecule type" value="Genomic_DNA"/>
</dbReference>
<dbReference type="Pfam" id="PF02810">
    <property type="entry name" value="SEC-C"/>
    <property type="match status" value="1"/>
</dbReference>
<protein>
    <submittedName>
        <fullName evidence="1">SEC-C metal-binding domain-containing protein</fullName>
    </submittedName>
</protein>
<dbReference type="SUPFAM" id="SSF103642">
    <property type="entry name" value="Sec-C motif"/>
    <property type="match status" value="1"/>
</dbReference>
<keyword evidence="2" id="KW-1185">Reference proteome</keyword>
<comment type="caution">
    <text evidence="1">The sequence shown here is derived from an EMBL/GenBank/DDBJ whole genome shotgun (WGS) entry which is preliminary data.</text>
</comment>
<gene>
    <name evidence="1" type="ORF">P9B03_03260</name>
</gene>
<dbReference type="Gene3D" id="3.10.450.50">
    <property type="match status" value="1"/>
</dbReference>
<dbReference type="AlphaFoldDB" id="A0AAW9NRV6"/>
<dbReference type="Proteomes" id="UP001344888">
    <property type="component" value="Unassembled WGS sequence"/>
</dbReference>
<dbReference type="InterPro" id="IPR004027">
    <property type="entry name" value="SEC_C_motif"/>
</dbReference>
<evidence type="ECO:0000313" key="1">
    <source>
        <dbReference type="EMBL" id="MEC1177491.1"/>
    </source>
</evidence>
<dbReference type="RefSeq" id="WP_326121857.1">
    <property type="nucleotide sequence ID" value="NZ_JARSFG010000003.1"/>
</dbReference>
<name>A0AAW9NRV6_9BACL</name>
<accession>A0AAW9NRV6</accession>
<proteinExistence type="predicted"/>
<reference evidence="1 2" key="1">
    <citation type="submission" date="2023-03" db="EMBL/GenBank/DDBJ databases">
        <title>Bacillus Genome Sequencing.</title>
        <authorList>
            <person name="Dunlap C."/>
        </authorList>
    </citation>
    <scope>NUCLEOTIDE SEQUENCE [LARGE SCALE GENOMIC DNA]</scope>
    <source>
        <strain evidence="1 2">B-59205</strain>
    </source>
</reference>
<evidence type="ECO:0000313" key="2">
    <source>
        <dbReference type="Proteomes" id="UP001344888"/>
    </source>
</evidence>